<dbReference type="InterPro" id="IPR039426">
    <property type="entry name" value="TonB-dep_rcpt-like"/>
</dbReference>
<evidence type="ECO:0000259" key="13">
    <source>
        <dbReference type="Pfam" id="PF00593"/>
    </source>
</evidence>
<evidence type="ECO:0000313" key="16">
    <source>
        <dbReference type="EMBL" id="KUF40948.1"/>
    </source>
</evidence>
<dbReference type="Proteomes" id="UP000053300">
    <property type="component" value="Unassembled WGS sequence"/>
</dbReference>
<dbReference type="NCBIfam" id="TIGR01783">
    <property type="entry name" value="TonB-siderophor"/>
    <property type="match status" value="1"/>
</dbReference>
<organism evidence="16 17">
    <name type="scientific">Comamonas kerstersii</name>
    <dbReference type="NCBI Taxonomy" id="225992"/>
    <lineage>
        <taxon>Bacteria</taxon>
        <taxon>Pseudomonadati</taxon>
        <taxon>Pseudomonadota</taxon>
        <taxon>Betaproteobacteria</taxon>
        <taxon>Burkholderiales</taxon>
        <taxon>Comamonadaceae</taxon>
        <taxon>Comamonas</taxon>
    </lineage>
</organism>
<keyword evidence="8 16" id="KW-0675">Receptor</keyword>
<dbReference type="EMBL" id="LPXH01000025">
    <property type="protein sequence ID" value="KUF40948.1"/>
    <property type="molecule type" value="Genomic_DNA"/>
</dbReference>
<evidence type="ECO:0000256" key="8">
    <source>
        <dbReference type="ARBA" id="ARBA00023170"/>
    </source>
</evidence>
<keyword evidence="7 10" id="KW-0472">Membrane</keyword>
<dbReference type="Gene3D" id="2.170.130.10">
    <property type="entry name" value="TonB-dependent receptor, plug domain"/>
    <property type="match status" value="1"/>
</dbReference>
<dbReference type="InterPro" id="IPR000531">
    <property type="entry name" value="Beta-barrel_TonB"/>
</dbReference>
<evidence type="ECO:0000256" key="11">
    <source>
        <dbReference type="RuleBase" id="RU003357"/>
    </source>
</evidence>
<evidence type="ECO:0000256" key="12">
    <source>
        <dbReference type="SAM" id="SignalP"/>
    </source>
</evidence>
<accession>A0A1V0BF75</accession>
<dbReference type="KEGG" id="cke:B5M06_10350"/>
<accession>A0A0W7Z181</accession>
<dbReference type="RefSeq" id="WP_054066503.1">
    <property type="nucleotide sequence ID" value="NZ_CATYED010000020.1"/>
</dbReference>
<keyword evidence="9 10" id="KW-0998">Cell outer membrane</keyword>
<feature type="signal peptide" evidence="12">
    <location>
        <begin position="1"/>
        <end position="29"/>
    </location>
</feature>
<dbReference type="GeneID" id="83039722"/>
<comment type="subcellular location">
    <subcellularLocation>
        <location evidence="1 10">Cell outer membrane</location>
        <topology evidence="1 10">Multi-pass membrane protein</topology>
    </subcellularLocation>
</comment>
<evidence type="ECO:0000256" key="3">
    <source>
        <dbReference type="ARBA" id="ARBA00022448"/>
    </source>
</evidence>
<reference evidence="16 17" key="1">
    <citation type="submission" date="2015-12" db="EMBL/GenBank/DDBJ databases">
        <title>Complete genome sequence of a multi-drug resistant strain Acidovorax sp. 12322-1.</title>
        <authorList>
            <person name="Ming D."/>
            <person name="Wang M."/>
            <person name="Hu S."/>
            <person name="Zhou Y."/>
            <person name="Jiang T."/>
        </authorList>
    </citation>
    <scope>NUCLEOTIDE SEQUENCE [LARGE SCALE GENOMIC DNA]</scope>
    <source>
        <strain evidence="16 17">12322-1</strain>
    </source>
</reference>
<evidence type="ECO:0000256" key="2">
    <source>
        <dbReference type="ARBA" id="ARBA00009810"/>
    </source>
</evidence>
<dbReference type="STRING" id="225992.B5M06_10350"/>
<dbReference type="PROSITE" id="PS52016">
    <property type="entry name" value="TONB_DEPENDENT_REC_3"/>
    <property type="match status" value="1"/>
</dbReference>
<keyword evidence="4 10" id="KW-1134">Transmembrane beta strand</keyword>
<dbReference type="InterPro" id="IPR010105">
    <property type="entry name" value="TonB_sidphr_rcpt"/>
</dbReference>
<dbReference type="GO" id="GO:0015344">
    <property type="term" value="F:siderophore uptake transmembrane transporter activity"/>
    <property type="evidence" value="ECO:0007669"/>
    <property type="project" value="TreeGrafter"/>
</dbReference>
<evidence type="ECO:0000256" key="10">
    <source>
        <dbReference type="PROSITE-ProRule" id="PRU01360"/>
    </source>
</evidence>
<gene>
    <name evidence="16" type="ORF">AS359_08925</name>
    <name evidence="15" type="ORF">B5M06_10350</name>
</gene>
<feature type="domain" description="TonB-dependent receptor plug" evidence="14">
    <location>
        <begin position="80"/>
        <end position="173"/>
    </location>
</feature>
<dbReference type="CDD" id="cd01347">
    <property type="entry name" value="ligand_gated_channel"/>
    <property type="match status" value="1"/>
</dbReference>
<sequence length="717" mass="76987">MLTSIASPCKRSAIGLAVIATCLTTGVHAQTSTTPSAEDAPTLSTVQVRDQYEREDLPALAPGRKTAKGARLGILGATSTMDAPVHVNAYTRELAEDWSALSLQDVLENDAAVVFTTNKGHLLQNFNLRGLDVNAMDIATNGLYGIAPANSVPIEMFERVEVMRGPNVLLSGMTPQSSVAGSVNMVTKRALSQPIAELTTTWVSDGYLQAHADVGKRFGEEQRLGIRFNGVYGSGEMGAEGEDQKRRVGALGLDYMGDRARLSLDVYDSTTKIDGGSPAMFNFTGVGAIKGVGQLLAPPKGDVNLFQGTHGEYTNSGALARAEFDFTPNLQGYLAAGGSQSEGQGLLFGTRAVVTQADGTTRGAIYNVHAQSKRRTAEAGLISKFNTGDVQHRMQVSYNILKTEDGSYNTACNYCYTTNMYNPVQPTFPAAPQWKGYQNESEFSSIALADVMGFANDKVLLTLGARYQTVKTPLISTKSSNYSESQLSPMAGIVVRPWGEQISLFANYSEGLQPGSIVGAGYANAGEALSPMQTKQSEVGVKFQSQQVTHTVSAFRIEKPSLITDSANNQVADGEQRLTGVEWSASGQLTSTVTLLGGVDYIKSRQVNTGKENFGVPKLRTRIGADWATPIQGLTVGGRWLYTGQQWVNSANTLRAPAWNRIDLMAKYDTKFGTTPVRFNASVENATNKNYWIGMFGDGFVMPGAPRTFRVSGTVSF</sequence>
<dbReference type="GO" id="GO:0009279">
    <property type="term" value="C:cell outer membrane"/>
    <property type="evidence" value="ECO:0007669"/>
    <property type="project" value="UniProtKB-SubCell"/>
</dbReference>
<evidence type="ECO:0000313" key="18">
    <source>
        <dbReference type="Proteomes" id="UP000242792"/>
    </source>
</evidence>
<keyword evidence="6 11" id="KW-0798">TonB box</keyword>
<reference evidence="15 18" key="2">
    <citation type="submission" date="2017-03" db="EMBL/GenBank/DDBJ databases">
        <title>Rapid Whole Genome Sequencing of Comamonas kerstersii Causing Continuous ambulatory Peritoneal Dialysis-Associated Peritonitis.</title>
        <authorList>
            <person name="Zheng B."/>
        </authorList>
    </citation>
    <scope>NUCLEOTIDE SEQUENCE [LARGE SCALE GENOMIC DNA]</scope>
    <source>
        <strain evidence="15 18">8943</strain>
    </source>
</reference>
<evidence type="ECO:0000256" key="7">
    <source>
        <dbReference type="ARBA" id="ARBA00023136"/>
    </source>
</evidence>
<dbReference type="Proteomes" id="UP000242792">
    <property type="component" value="Chromosome"/>
</dbReference>
<feature type="chain" id="PRO_5036003247" evidence="12">
    <location>
        <begin position="30"/>
        <end position="717"/>
    </location>
</feature>
<keyword evidence="17" id="KW-1185">Reference proteome</keyword>
<name>A0A0W7Z181_9BURK</name>
<dbReference type="AlphaFoldDB" id="A0A0W7Z181"/>
<evidence type="ECO:0000313" key="15">
    <source>
        <dbReference type="EMBL" id="AQZ98589.1"/>
    </source>
</evidence>
<dbReference type="EMBL" id="CP020121">
    <property type="protein sequence ID" value="AQZ98589.1"/>
    <property type="molecule type" value="Genomic_DNA"/>
</dbReference>
<evidence type="ECO:0000256" key="5">
    <source>
        <dbReference type="ARBA" id="ARBA00022692"/>
    </source>
</evidence>
<dbReference type="Pfam" id="PF00593">
    <property type="entry name" value="TonB_dep_Rec_b-barrel"/>
    <property type="match status" value="1"/>
</dbReference>
<evidence type="ECO:0000256" key="4">
    <source>
        <dbReference type="ARBA" id="ARBA00022452"/>
    </source>
</evidence>
<dbReference type="InterPro" id="IPR036942">
    <property type="entry name" value="Beta-barrel_TonB_sf"/>
</dbReference>
<evidence type="ECO:0000256" key="9">
    <source>
        <dbReference type="ARBA" id="ARBA00023237"/>
    </source>
</evidence>
<evidence type="ECO:0000313" key="17">
    <source>
        <dbReference type="Proteomes" id="UP000053300"/>
    </source>
</evidence>
<keyword evidence="12" id="KW-0732">Signal</keyword>
<dbReference type="PANTHER" id="PTHR32552:SF82">
    <property type="entry name" value="FCUA PROTEIN"/>
    <property type="match status" value="1"/>
</dbReference>
<dbReference type="GO" id="GO:0038023">
    <property type="term" value="F:signaling receptor activity"/>
    <property type="evidence" value="ECO:0007669"/>
    <property type="project" value="InterPro"/>
</dbReference>
<dbReference type="InterPro" id="IPR012910">
    <property type="entry name" value="Plug_dom"/>
</dbReference>
<dbReference type="OrthoDB" id="8732650at2"/>
<feature type="domain" description="TonB-dependent receptor-like beta-barrel" evidence="13">
    <location>
        <begin position="298"/>
        <end position="685"/>
    </location>
</feature>
<evidence type="ECO:0000256" key="1">
    <source>
        <dbReference type="ARBA" id="ARBA00004571"/>
    </source>
</evidence>
<proteinExistence type="inferred from homology"/>
<keyword evidence="5 10" id="KW-0812">Transmembrane</keyword>
<accession>A0A1V3TKS7</accession>
<dbReference type="PANTHER" id="PTHR32552">
    <property type="entry name" value="FERRICHROME IRON RECEPTOR-RELATED"/>
    <property type="match status" value="1"/>
</dbReference>
<keyword evidence="3 10" id="KW-0813">Transport</keyword>
<evidence type="ECO:0000256" key="6">
    <source>
        <dbReference type="ARBA" id="ARBA00023077"/>
    </source>
</evidence>
<dbReference type="InterPro" id="IPR037066">
    <property type="entry name" value="Plug_dom_sf"/>
</dbReference>
<evidence type="ECO:0000259" key="14">
    <source>
        <dbReference type="Pfam" id="PF07715"/>
    </source>
</evidence>
<comment type="similarity">
    <text evidence="2 10 11">Belongs to the TonB-dependent receptor family.</text>
</comment>
<dbReference type="SUPFAM" id="SSF56935">
    <property type="entry name" value="Porins"/>
    <property type="match status" value="1"/>
</dbReference>
<dbReference type="Gene3D" id="2.40.170.20">
    <property type="entry name" value="TonB-dependent receptor, beta-barrel domain"/>
    <property type="match status" value="1"/>
</dbReference>
<dbReference type="Pfam" id="PF07715">
    <property type="entry name" value="Plug"/>
    <property type="match status" value="1"/>
</dbReference>
<protein>
    <submittedName>
        <fullName evidence="16">TonB-dependent receptor</fullName>
    </submittedName>
    <submittedName>
        <fullName evidence="15">TonB-dependent siderophore receptor</fullName>
    </submittedName>
</protein>
<dbReference type="GO" id="GO:0015891">
    <property type="term" value="P:siderophore transport"/>
    <property type="evidence" value="ECO:0007669"/>
    <property type="project" value="InterPro"/>
</dbReference>